<dbReference type="PANTHER" id="PTHR48207:SF3">
    <property type="entry name" value="SUCCINATE--HYDROXYMETHYLGLUTARATE COA-TRANSFERASE"/>
    <property type="match status" value="1"/>
</dbReference>
<evidence type="ECO:0000313" key="3">
    <source>
        <dbReference type="EMBL" id="ADU49529.1"/>
    </source>
</evidence>
<evidence type="ECO:0000313" key="4">
    <source>
        <dbReference type="Proteomes" id="UP000008914"/>
    </source>
</evidence>
<accession>E6SBY9</accession>
<dbReference type="GO" id="GO:0008410">
    <property type="term" value="F:CoA-transferase activity"/>
    <property type="evidence" value="ECO:0007669"/>
    <property type="project" value="TreeGrafter"/>
</dbReference>
<dbReference type="STRING" id="710696.Intca_3040"/>
<dbReference type="SUPFAM" id="SSF89796">
    <property type="entry name" value="CoA-transferase family III (CaiB/BaiF)"/>
    <property type="match status" value="1"/>
</dbReference>
<dbReference type="InterPro" id="IPR003673">
    <property type="entry name" value="CoA-Trfase_fam_III"/>
</dbReference>
<dbReference type="eggNOG" id="COG1804">
    <property type="taxonomic scope" value="Bacteria"/>
</dbReference>
<dbReference type="RefSeq" id="WP_013493841.1">
    <property type="nucleotide sequence ID" value="NC_014830.1"/>
</dbReference>
<dbReference type="KEGG" id="ica:Intca_3040"/>
<protein>
    <submittedName>
        <fullName evidence="3">L-carnitine dehydratase/bile acid-inducible protein F</fullName>
    </submittedName>
</protein>
<keyword evidence="4" id="KW-1185">Reference proteome</keyword>
<evidence type="ECO:0000256" key="2">
    <source>
        <dbReference type="SAM" id="MobiDB-lite"/>
    </source>
</evidence>
<sequence>MQASPLDGIRVADFTQALSGPYCTMLLADLGADVVKVEMPGRGDDSRHWGPPFVDDTAAYFLSVNRNKRSIELDLRSPEGREHAADLVAGSDVLVENWRPGTAQRLGLDAATLTARHPLLVHCSISGFGADGPPRAGYDQIVQGMSGWMTLTGDQDGPPFKAGVPVGDISAGMFAAHGILAALLRRERTGRGGVVDVAMLDSLVSMLAYQATRYFATGVAPLREGNQHATIAPYGTFDTKDGSLNICVGNDLQFQRLCAALGIPEVGEEPRYATNRQRLDNREELRGRLNDVLTGLDSADVLRRMEVAGVPAGPIRTLDEVFADDEVQGRGLQLRVEHPTLGEVSMAGGPWRIDGQPVAIRLPPPVLGQHTDQVLAEVARHRSTDEEFLSSPHQAEVNDDTAAVERNAP</sequence>
<name>E6SBY9_INTC7</name>
<dbReference type="Pfam" id="PF02515">
    <property type="entry name" value="CoA_transf_3"/>
    <property type="match status" value="1"/>
</dbReference>
<dbReference type="AlphaFoldDB" id="E6SBY9"/>
<dbReference type="HOGENOM" id="CLU_033975_0_0_11"/>
<dbReference type="Proteomes" id="UP000008914">
    <property type="component" value="Chromosome"/>
</dbReference>
<organism evidence="3 4">
    <name type="scientific">Intrasporangium calvum (strain ATCC 23552 / DSM 43043 / JCM 3097 / NBRC 12989 / NCIMB 10167 / NRRL B-3866 / 7 KIP)</name>
    <dbReference type="NCBI Taxonomy" id="710696"/>
    <lineage>
        <taxon>Bacteria</taxon>
        <taxon>Bacillati</taxon>
        <taxon>Actinomycetota</taxon>
        <taxon>Actinomycetes</taxon>
        <taxon>Micrococcales</taxon>
        <taxon>Intrasporangiaceae</taxon>
        <taxon>Intrasporangium</taxon>
    </lineage>
</organism>
<dbReference type="InterPro" id="IPR044855">
    <property type="entry name" value="CoA-Trfase_III_dom3_sf"/>
</dbReference>
<dbReference type="OrthoDB" id="9797653at2"/>
<keyword evidence="1" id="KW-0808">Transferase</keyword>
<gene>
    <name evidence="3" type="ordered locus">Intca_3040</name>
</gene>
<dbReference type="PANTHER" id="PTHR48207">
    <property type="entry name" value="SUCCINATE--HYDROXYMETHYLGLUTARATE COA-TRANSFERASE"/>
    <property type="match status" value="1"/>
</dbReference>
<dbReference type="Gene3D" id="3.30.1540.10">
    <property type="entry name" value="formyl-coa transferase, domain 3"/>
    <property type="match status" value="1"/>
</dbReference>
<dbReference type="InterPro" id="IPR050483">
    <property type="entry name" value="CoA-transferase_III_domain"/>
</dbReference>
<evidence type="ECO:0000256" key="1">
    <source>
        <dbReference type="ARBA" id="ARBA00022679"/>
    </source>
</evidence>
<dbReference type="InterPro" id="IPR023606">
    <property type="entry name" value="CoA-Trfase_III_dom_1_sf"/>
</dbReference>
<proteinExistence type="predicted"/>
<dbReference type="EMBL" id="CP002343">
    <property type="protein sequence ID" value="ADU49529.1"/>
    <property type="molecule type" value="Genomic_DNA"/>
</dbReference>
<feature type="region of interest" description="Disordered" evidence="2">
    <location>
        <begin position="383"/>
        <end position="409"/>
    </location>
</feature>
<reference evidence="3 4" key="1">
    <citation type="journal article" date="2010" name="Stand. Genomic Sci.">
        <title>Complete genome sequence of Intrasporangium calvum type strain (7 KIP).</title>
        <authorList>
            <person name="Del Rio T.G."/>
            <person name="Chertkov O."/>
            <person name="Yasawong M."/>
            <person name="Lucas S."/>
            <person name="Deshpande S."/>
            <person name="Cheng J.F."/>
            <person name="Detter C."/>
            <person name="Tapia R."/>
            <person name="Han C."/>
            <person name="Goodwin L."/>
            <person name="Pitluck S."/>
            <person name="Liolios K."/>
            <person name="Ivanova N."/>
            <person name="Mavromatis K."/>
            <person name="Pati A."/>
            <person name="Chen A."/>
            <person name="Palaniappan K."/>
            <person name="Land M."/>
            <person name="Hauser L."/>
            <person name="Chang Y.J."/>
            <person name="Jeffries C.D."/>
            <person name="Rohde M."/>
            <person name="Pukall R."/>
            <person name="Sikorski J."/>
            <person name="Goker M."/>
            <person name="Woyke T."/>
            <person name="Bristow J."/>
            <person name="Eisen J.A."/>
            <person name="Markowitz V."/>
            <person name="Hugenholtz P."/>
            <person name="Kyrpides N.C."/>
            <person name="Klenk H.P."/>
            <person name="Lapidus A."/>
        </authorList>
    </citation>
    <scope>NUCLEOTIDE SEQUENCE [LARGE SCALE GENOMIC DNA]</scope>
    <source>
        <strain evidence="4">ATCC 23552 / DSM 43043 / JCM 3097 / NBRC 12989 / 7 KIP</strain>
    </source>
</reference>
<dbReference type="Gene3D" id="3.40.50.10540">
    <property type="entry name" value="Crotonobetainyl-coa:carnitine coa-transferase, domain 1"/>
    <property type="match status" value="1"/>
</dbReference>